<name>A0ABS4GZQ4_9BACL</name>
<keyword evidence="1" id="KW-0472">Membrane</keyword>
<keyword evidence="1" id="KW-0812">Transmembrane</keyword>
<evidence type="ECO:0000256" key="1">
    <source>
        <dbReference type="SAM" id="Phobius"/>
    </source>
</evidence>
<proteinExistence type="predicted"/>
<feature type="transmembrane region" description="Helical" evidence="1">
    <location>
        <begin position="25"/>
        <end position="44"/>
    </location>
</feature>
<keyword evidence="3" id="KW-1185">Reference proteome</keyword>
<dbReference type="Proteomes" id="UP001519273">
    <property type="component" value="Unassembled WGS sequence"/>
</dbReference>
<evidence type="ECO:0000313" key="2">
    <source>
        <dbReference type="EMBL" id="MBP1935739.1"/>
    </source>
</evidence>
<reference evidence="2 3" key="1">
    <citation type="submission" date="2021-03" db="EMBL/GenBank/DDBJ databases">
        <title>Genomic Encyclopedia of Type Strains, Phase IV (KMG-IV): sequencing the most valuable type-strain genomes for metagenomic binning, comparative biology and taxonomic classification.</title>
        <authorList>
            <person name="Goeker M."/>
        </authorList>
    </citation>
    <scope>NUCLEOTIDE SEQUENCE [LARGE SCALE GENOMIC DNA]</scope>
    <source>
        <strain evidence="2 3">DSM 23491</strain>
    </source>
</reference>
<comment type="caution">
    <text evidence="2">The sequence shown here is derived from an EMBL/GenBank/DDBJ whole genome shotgun (WGS) entry which is preliminary data.</text>
</comment>
<protein>
    <submittedName>
        <fullName evidence="2">Uncharacterized protein</fullName>
    </submittedName>
</protein>
<sequence length="77" mass="8991">MPDYKSDSDYYTKLFIIFFNQVSKVFSKALILLCIALCLFQMILRINVFRPYVSPVDRLEGEPFSRSNVNDWMDGNG</sequence>
<accession>A0ABS4GZQ4</accession>
<keyword evidence="1" id="KW-1133">Transmembrane helix</keyword>
<evidence type="ECO:0000313" key="3">
    <source>
        <dbReference type="Proteomes" id="UP001519273"/>
    </source>
</evidence>
<gene>
    <name evidence="2" type="ORF">J2Z20_000600</name>
</gene>
<dbReference type="EMBL" id="JAGGKP010000001">
    <property type="protein sequence ID" value="MBP1935739.1"/>
    <property type="molecule type" value="Genomic_DNA"/>
</dbReference>
<organism evidence="2 3">
    <name type="scientific">Paenibacillus sediminis</name>
    <dbReference type="NCBI Taxonomy" id="664909"/>
    <lineage>
        <taxon>Bacteria</taxon>
        <taxon>Bacillati</taxon>
        <taxon>Bacillota</taxon>
        <taxon>Bacilli</taxon>
        <taxon>Bacillales</taxon>
        <taxon>Paenibacillaceae</taxon>
        <taxon>Paenibacillus</taxon>
    </lineage>
</organism>